<dbReference type="SUPFAM" id="SSF103486">
    <property type="entry name" value="V-type ATP synthase subunit C"/>
    <property type="match status" value="1"/>
</dbReference>
<proteinExistence type="predicted"/>
<accession>A0A8C0WEH0</accession>
<dbReference type="PANTHER" id="PTHR11028">
    <property type="entry name" value="VACUOLAR ATP SYNTHASE SUBUNIT AC39"/>
    <property type="match status" value="1"/>
</dbReference>
<organism evidence="1">
    <name type="scientific">Castor canadensis</name>
    <name type="common">American beaver</name>
    <dbReference type="NCBI Taxonomy" id="51338"/>
    <lineage>
        <taxon>Eukaryota</taxon>
        <taxon>Metazoa</taxon>
        <taxon>Chordata</taxon>
        <taxon>Craniata</taxon>
        <taxon>Vertebrata</taxon>
        <taxon>Euteleostomi</taxon>
        <taxon>Mammalia</taxon>
        <taxon>Eutheria</taxon>
        <taxon>Euarchontoglires</taxon>
        <taxon>Glires</taxon>
        <taxon>Rodentia</taxon>
        <taxon>Castorimorpha</taxon>
        <taxon>Castoridae</taxon>
        <taxon>Castor</taxon>
    </lineage>
</organism>
<protein>
    <recommendedName>
        <fullName evidence="2">V-type proton ATPase subunit d 1</fullName>
    </recommendedName>
</protein>
<dbReference type="InterPro" id="IPR036079">
    <property type="entry name" value="ATPase_csu/dsu_sf"/>
</dbReference>
<dbReference type="AlphaFoldDB" id="A0A8C0WEH0"/>
<reference evidence="1" key="1">
    <citation type="submission" date="2023-09" db="UniProtKB">
        <authorList>
            <consortium name="Ensembl"/>
        </authorList>
    </citation>
    <scope>IDENTIFICATION</scope>
</reference>
<sequence length="67" mass="7587">MSFFKLFFAELYFNVDHGYLEGLVRGCKASLLTQQDYINLVQCETLEGKCGSPHPLKEKEGSKEKGL</sequence>
<dbReference type="InterPro" id="IPR016727">
    <property type="entry name" value="ATPase_V0-cplx_dsu"/>
</dbReference>
<name>A0A8C0WEH0_CASCN</name>
<dbReference type="GO" id="GO:0033179">
    <property type="term" value="C:proton-transporting V-type ATPase, V0 domain"/>
    <property type="evidence" value="ECO:0007669"/>
    <property type="project" value="InterPro"/>
</dbReference>
<dbReference type="GO" id="GO:0046961">
    <property type="term" value="F:proton-transporting ATPase activity, rotational mechanism"/>
    <property type="evidence" value="ECO:0007669"/>
    <property type="project" value="InterPro"/>
</dbReference>
<evidence type="ECO:0000313" key="1">
    <source>
        <dbReference type="Ensembl" id="ENSCCNP00000010020.1"/>
    </source>
</evidence>
<evidence type="ECO:0008006" key="2">
    <source>
        <dbReference type="Google" id="ProtNLM"/>
    </source>
</evidence>
<dbReference type="Ensembl" id="ENSCCNT00000013183.1">
    <property type="protein sequence ID" value="ENSCCNP00000010020.1"/>
    <property type="gene ID" value="ENSCCNG00000010539.1"/>
</dbReference>